<proteinExistence type="predicted"/>
<dbReference type="EMBL" id="LBMM01013476">
    <property type="protein sequence ID" value="KMQ85622.1"/>
    <property type="molecule type" value="Genomic_DNA"/>
</dbReference>
<evidence type="ECO:0000313" key="1">
    <source>
        <dbReference type="EMBL" id="KMQ85622.1"/>
    </source>
</evidence>
<accession>A0A0J7K5L0</accession>
<comment type="caution">
    <text evidence="1">The sequence shown here is derived from an EMBL/GenBank/DDBJ whole genome shotgun (WGS) entry which is preliminary data.</text>
</comment>
<dbReference type="Proteomes" id="UP000036403">
    <property type="component" value="Unassembled WGS sequence"/>
</dbReference>
<dbReference type="PaxDb" id="67767-A0A0J7K5L0"/>
<keyword evidence="2" id="KW-1185">Reference proteome</keyword>
<evidence type="ECO:0000313" key="2">
    <source>
        <dbReference type="Proteomes" id="UP000036403"/>
    </source>
</evidence>
<sequence>MIDLHKRSIGERRLRRCAKAEAEKVFAHILEDDKDILKMIAADSIINCSSENQDMSQDSMNISEYAHNNEDLQLSRQVYINDNKSEYIYVRRDLLASIESDGNSSDEDEEDNDEDEQMKFRQWLREWNLKHNIIVKACRELLAKLKPYHPGLPLDPRTLNKTPKVTSVVKFNNGACWINSRT</sequence>
<reference evidence="1 2" key="1">
    <citation type="submission" date="2015-04" db="EMBL/GenBank/DDBJ databases">
        <title>Lasius niger genome sequencing.</title>
        <authorList>
            <person name="Konorov E.A."/>
            <person name="Nikitin M.A."/>
            <person name="Kirill M.V."/>
            <person name="Chang P."/>
        </authorList>
    </citation>
    <scope>NUCLEOTIDE SEQUENCE [LARGE SCALE GENOMIC DNA]</scope>
    <source>
        <tissue evidence="1">Whole</tissue>
    </source>
</reference>
<gene>
    <name evidence="1" type="ORF">RF55_15707</name>
</gene>
<dbReference type="OrthoDB" id="7553086at2759"/>
<organism evidence="1 2">
    <name type="scientific">Lasius niger</name>
    <name type="common">Black garden ant</name>
    <dbReference type="NCBI Taxonomy" id="67767"/>
    <lineage>
        <taxon>Eukaryota</taxon>
        <taxon>Metazoa</taxon>
        <taxon>Ecdysozoa</taxon>
        <taxon>Arthropoda</taxon>
        <taxon>Hexapoda</taxon>
        <taxon>Insecta</taxon>
        <taxon>Pterygota</taxon>
        <taxon>Neoptera</taxon>
        <taxon>Endopterygota</taxon>
        <taxon>Hymenoptera</taxon>
        <taxon>Apocrita</taxon>
        <taxon>Aculeata</taxon>
        <taxon>Formicoidea</taxon>
        <taxon>Formicidae</taxon>
        <taxon>Formicinae</taxon>
        <taxon>Lasius</taxon>
        <taxon>Lasius</taxon>
    </lineage>
</organism>
<name>A0A0J7K5L0_LASNI</name>
<protein>
    <submittedName>
        <fullName evidence="1">Uncharacterized protein</fullName>
    </submittedName>
</protein>
<dbReference type="AlphaFoldDB" id="A0A0J7K5L0"/>